<dbReference type="EMBL" id="VDEP01000203">
    <property type="protein sequence ID" value="KAA1124778.1"/>
    <property type="molecule type" value="Genomic_DNA"/>
</dbReference>
<dbReference type="PANTHER" id="PTHR33096">
    <property type="entry name" value="CXC2 DOMAIN-CONTAINING PROTEIN"/>
    <property type="match status" value="1"/>
</dbReference>
<dbReference type="InterPro" id="IPR040521">
    <property type="entry name" value="KDZ"/>
</dbReference>
<sequence>MAKTRTKKQVTVPRKIRVRREVNHVRDSEALERVQGLHTVMARMDQALATDTRLAEELMAPDGYYDDETNQEGNEDAEEDSDSDDGWVPIEIVEPDEIDLAIESNLERLRQEAIRFNWKNLVKDLHPVYLKQKSVTKNWTAENTYSDYTSCSCISSARRPIDLVDIYGQRRERLKFCSCTPDAVRLVQMGYLPGSPIRPVTAFSIPLLILHNCLWNNCHIGAMPFTTALNQYLEPRSNRLTVRNGKHACELRKPFAAAVDLYRELVDRTEAVVGDVLRLEERAVLAARSCPACFGPSPPNLNEYPWMSQDKLIICLDGNFQHCHHSKASRDYDRIRTPNMFVSQQEVDAMKAKIIDIELRQKPKDKRDRCTEAHKAADDKRNESSWKGCDDTGLMGCCCRHDAAIYMANINKSGEQRCFPMALLNKILNNEAPHRHVGILYDIGCSLDKYMALRGLLSDQRDRLQFATSVFHAYVHSWTCQLDYNPRFNKGWGLSDGEGLESMWSYLSPLVSPLRYATRNHQLAAISHRLKYHNTRGIKNLPTWLKRKFVAAARRRAETKAALREVLDKPNPFSTTGRNFTKRFFKAQWEEQRKFKETHTEEQEENRDKLVEVYKQEAALEALRTRLRNTPSTYLASKQEAHELLDELETTAEELRKAAESLGRDHQPEPDEAEAKSELFVQAVELWAEKQPLTDSRTIGRRLGTKLSEKIQKAIQKRRGPIKKLIATFNTRFAQYVAKFPRQRVADADEHPLTYDTFESMAIDHKFWNDGIYYHSKAPWAIDPDVRSGIACILVLQRVEEELDLLTQETARTMTWAISTYELISGYIRYIRARVMALDMNMDPPEDHIDRMELGNYDRREKLRIINKELQTRLFDHGVLIQEWTGTITWMCARCRPELLRDIYSDWNDLVQRVATNQTSRQPKKNKEEPVVDNVEEEAVVGIQVDDGEEVTSGEAANSAGAPAQSDWEDVDDAQDACD</sequence>
<evidence type="ECO:0000313" key="4">
    <source>
        <dbReference type="EMBL" id="KAA1124778.1"/>
    </source>
</evidence>
<protein>
    <recommendedName>
        <fullName evidence="3">CxC1-like cysteine cluster associated with KDZ transposases domain-containing protein</fullName>
    </recommendedName>
</protein>
<feature type="region of interest" description="Disordered" evidence="2">
    <location>
        <begin position="944"/>
        <end position="979"/>
    </location>
</feature>
<dbReference type="Pfam" id="PF18758">
    <property type="entry name" value="KDZ"/>
    <property type="match status" value="1"/>
</dbReference>
<feature type="domain" description="CxC1-like cysteine cluster associated with KDZ transposases" evidence="3">
    <location>
        <begin position="138"/>
        <end position="238"/>
    </location>
</feature>
<dbReference type="Proteomes" id="UP000325313">
    <property type="component" value="Unassembled WGS sequence"/>
</dbReference>
<comment type="caution">
    <text evidence="4">The sequence shown here is derived from an EMBL/GenBank/DDBJ whole genome shotgun (WGS) entry which is preliminary data.</text>
</comment>
<dbReference type="PANTHER" id="PTHR33096:SF1">
    <property type="entry name" value="CXC1-LIKE CYSTEINE CLUSTER ASSOCIATED WITH KDZ TRANSPOSASES DOMAIN-CONTAINING PROTEIN"/>
    <property type="match status" value="1"/>
</dbReference>
<feature type="coiled-coil region" evidence="1">
    <location>
        <begin position="638"/>
        <end position="665"/>
    </location>
</feature>
<dbReference type="InterPro" id="IPR041320">
    <property type="entry name" value="CxC1"/>
</dbReference>
<evidence type="ECO:0000313" key="5">
    <source>
        <dbReference type="Proteomes" id="UP000325313"/>
    </source>
</evidence>
<reference evidence="4 5" key="1">
    <citation type="submission" date="2019-05" db="EMBL/GenBank/DDBJ databases">
        <title>Emergence of the Ug99 lineage of the wheat stem rust pathogen through somatic hybridization.</title>
        <authorList>
            <person name="Li F."/>
            <person name="Upadhyaya N.M."/>
            <person name="Sperschneider J."/>
            <person name="Matny O."/>
            <person name="Nguyen-Phuc H."/>
            <person name="Mago R."/>
            <person name="Raley C."/>
            <person name="Miller M.E."/>
            <person name="Silverstein K.A.T."/>
            <person name="Henningsen E."/>
            <person name="Hirsch C.D."/>
            <person name="Visser B."/>
            <person name="Pretorius Z.A."/>
            <person name="Steffenson B.J."/>
            <person name="Schwessinger B."/>
            <person name="Dodds P.N."/>
            <person name="Figueroa M."/>
        </authorList>
    </citation>
    <scope>NUCLEOTIDE SEQUENCE [LARGE SCALE GENOMIC DNA]</scope>
    <source>
        <strain evidence="4 5">Ug99</strain>
    </source>
</reference>
<feature type="region of interest" description="Disordered" evidence="2">
    <location>
        <begin position="63"/>
        <end position="87"/>
    </location>
</feature>
<accession>A0A5B0RHX5</accession>
<evidence type="ECO:0000259" key="3">
    <source>
        <dbReference type="Pfam" id="PF18802"/>
    </source>
</evidence>
<dbReference type="AlphaFoldDB" id="A0A5B0RHX5"/>
<proteinExistence type="predicted"/>
<organism evidence="4 5">
    <name type="scientific">Puccinia graminis f. sp. tritici</name>
    <dbReference type="NCBI Taxonomy" id="56615"/>
    <lineage>
        <taxon>Eukaryota</taxon>
        <taxon>Fungi</taxon>
        <taxon>Dikarya</taxon>
        <taxon>Basidiomycota</taxon>
        <taxon>Pucciniomycotina</taxon>
        <taxon>Pucciniomycetes</taxon>
        <taxon>Pucciniales</taxon>
        <taxon>Pucciniaceae</taxon>
        <taxon>Puccinia</taxon>
    </lineage>
</organism>
<evidence type="ECO:0000256" key="2">
    <source>
        <dbReference type="SAM" id="MobiDB-lite"/>
    </source>
</evidence>
<feature type="compositionally biased region" description="Acidic residues" evidence="2">
    <location>
        <begin position="64"/>
        <end position="85"/>
    </location>
</feature>
<keyword evidence="1" id="KW-0175">Coiled coil</keyword>
<evidence type="ECO:0000256" key="1">
    <source>
        <dbReference type="SAM" id="Coils"/>
    </source>
</evidence>
<dbReference type="Pfam" id="PF18802">
    <property type="entry name" value="CxC1"/>
    <property type="match status" value="1"/>
</dbReference>
<feature type="compositionally biased region" description="Acidic residues" evidence="2">
    <location>
        <begin position="967"/>
        <end position="979"/>
    </location>
</feature>
<gene>
    <name evidence="4" type="ORF">PGTUg99_034371</name>
</gene>
<name>A0A5B0RHX5_PUCGR</name>